<dbReference type="Pfam" id="PF00096">
    <property type="entry name" value="zf-C2H2"/>
    <property type="match status" value="2"/>
</dbReference>
<evidence type="ECO:0000313" key="4">
    <source>
        <dbReference type="EMBL" id="AYV75522.1"/>
    </source>
</evidence>
<keyword evidence="1" id="KW-0479">Metal-binding</keyword>
<dbReference type="SUPFAM" id="SSF57667">
    <property type="entry name" value="beta-beta-alpha zinc fingers"/>
    <property type="match status" value="1"/>
</dbReference>
<dbReference type="PROSITE" id="PS50157">
    <property type="entry name" value="ZINC_FINGER_C2H2_2"/>
    <property type="match status" value="2"/>
</dbReference>
<accession>A0A3G4ZL08</accession>
<reference evidence="4" key="1">
    <citation type="submission" date="2018-10" db="EMBL/GenBank/DDBJ databases">
        <title>Hidden diversity of soil giant viruses.</title>
        <authorList>
            <person name="Schulz F."/>
            <person name="Alteio L."/>
            <person name="Goudeau D."/>
            <person name="Ryan E.M."/>
            <person name="Malmstrom R.R."/>
            <person name="Blanchard J."/>
            <person name="Woyke T."/>
        </authorList>
    </citation>
    <scope>NUCLEOTIDE SEQUENCE</scope>
    <source>
        <strain evidence="4">TEV1</strain>
    </source>
</reference>
<keyword evidence="1" id="KW-0862">Zinc</keyword>
<gene>
    <name evidence="4" type="ORF">Terrestrivirus2_30</name>
</gene>
<dbReference type="InterPro" id="IPR013087">
    <property type="entry name" value="Znf_C2H2_type"/>
</dbReference>
<dbReference type="EMBL" id="MK071980">
    <property type="protein sequence ID" value="AYV75522.1"/>
    <property type="molecule type" value="Genomic_DNA"/>
</dbReference>
<dbReference type="InterPro" id="IPR036236">
    <property type="entry name" value="Znf_C2H2_sf"/>
</dbReference>
<name>A0A3G4ZL08_9VIRU</name>
<dbReference type="Gene3D" id="3.30.160.60">
    <property type="entry name" value="Classic Zinc Finger"/>
    <property type="match status" value="1"/>
</dbReference>
<feature type="domain" description="C2H2-type" evidence="3">
    <location>
        <begin position="4"/>
        <end position="32"/>
    </location>
</feature>
<evidence type="ECO:0000256" key="2">
    <source>
        <dbReference type="SAM" id="MobiDB-lite"/>
    </source>
</evidence>
<dbReference type="GO" id="GO:0008270">
    <property type="term" value="F:zinc ion binding"/>
    <property type="evidence" value="ECO:0007669"/>
    <property type="project" value="UniProtKB-KW"/>
</dbReference>
<organism evidence="4">
    <name type="scientific">Terrestrivirus sp</name>
    <dbReference type="NCBI Taxonomy" id="2487775"/>
    <lineage>
        <taxon>Viruses</taxon>
        <taxon>Varidnaviria</taxon>
        <taxon>Bamfordvirae</taxon>
        <taxon>Nucleocytoviricota</taxon>
        <taxon>Megaviricetes</taxon>
        <taxon>Imitervirales</taxon>
        <taxon>Mimiviridae</taxon>
        <taxon>Klosneuvirinae</taxon>
    </lineage>
</organism>
<evidence type="ECO:0000256" key="1">
    <source>
        <dbReference type="PROSITE-ProRule" id="PRU00042"/>
    </source>
</evidence>
<sequence length="312" mass="36960">MVEYKCDKCNKIFDKKSNYVVHINKKFSCNKDIQLTPINTNATPNDSDIAENIICNYCKKTFSRQSSLIRHINDRCKVKKDDTNKKEDIYQKLLNEINILKNENLQQKKEFTQQINDLKQKMKNNINTNNTTSTNNTNNGTINNIDKQQNNITNNVHINLVAHGKEDLSFITEEHMKKLLNKGFRSVENFVELVHFDKNRPENHNIYISNIKDTYVMKYDGIDWKLMARDNVLQDLYEDKSDYLVEKFEELQGKLDESTLKRFGNFLSRKDEDKIIEQTKKEIKLILYNNRKIPEETRRLLKLNDENILELQ</sequence>
<feature type="region of interest" description="Disordered" evidence="2">
    <location>
        <begin position="127"/>
        <end position="146"/>
    </location>
</feature>
<evidence type="ECO:0000259" key="3">
    <source>
        <dbReference type="PROSITE" id="PS50157"/>
    </source>
</evidence>
<keyword evidence="1" id="KW-0863">Zinc-finger</keyword>
<feature type="compositionally biased region" description="Low complexity" evidence="2">
    <location>
        <begin position="127"/>
        <end position="145"/>
    </location>
</feature>
<protein>
    <recommendedName>
        <fullName evidence="3">C2H2-type domain-containing protein</fullName>
    </recommendedName>
</protein>
<proteinExistence type="predicted"/>
<feature type="domain" description="C2H2-type" evidence="3">
    <location>
        <begin position="53"/>
        <end position="80"/>
    </location>
</feature>